<name>A0A135I8G6_9GAMM</name>
<evidence type="ECO:0000313" key="1">
    <source>
        <dbReference type="EMBL" id="KXF81740.1"/>
    </source>
</evidence>
<dbReference type="InterPro" id="IPR054222">
    <property type="entry name" value="DUF6942"/>
</dbReference>
<protein>
    <submittedName>
        <fullName evidence="1">Uncharacterized protein</fullName>
    </submittedName>
</protein>
<accession>A0A135I8G6</accession>
<keyword evidence="2" id="KW-1185">Reference proteome</keyword>
<dbReference type="Proteomes" id="UP000070529">
    <property type="component" value="Unassembled WGS sequence"/>
</dbReference>
<comment type="caution">
    <text evidence="1">The sequence shown here is derived from an EMBL/GenBank/DDBJ whole genome shotgun (WGS) entry which is preliminary data.</text>
</comment>
<dbReference type="RefSeq" id="WP_067417381.1">
    <property type="nucleotide sequence ID" value="NZ_LNTY01000034.1"/>
</dbReference>
<dbReference type="AlphaFoldDB" id="A0A135I8G6"/>
<sequence length="178" mass="19942">MNTFSIGNPNATFNVYVEKPAPLAELTGVEPDFGSVTPLKNGDIKALGDLGGNGWRKVFNVYAKLLFALDSTSRWFPSGYTSWQAFRDEALLQTHSDFAIHFSNIAIDQTDKQGTIHIIAGRTHAMHSGIAEQCVWMNQEFARHPTKPILVCPYFDYRQLSNVKIEYLVNLISSIENC</sequence>
<gene>
    <name evidence="1" type="ORF">ATN88_03595</name>
</gene>
<organism evidence="1 2">
    <name type="scientific">Enterovibrio coralii</name>
    <dbReference type="NCBI Taxonomy" id="294935"/>
    <lineage>
        <taxon>Bacteria</taxon>
        <taxon>Pseudomonadati</taxon>
        <taxon>Pseudomonadota</taxon>
        <taxon>Gammaproteobacteria</taxon>
        <taxon>Vibrionales</taxon>
        <taxon>Vibrionaceae</taxon>
        <taxon>Enterovibrio</taxon>
    </lineage>
</organism>
<dbReference type="STRING" id="294935.ATN88_03595"/>
<dbReference type="EMBL" id="LNTY01000034">
    <property type="protein sequence ID" value="KXF81740.1"/>
    <property type="molecule type" value="Genomic_DNA"/>
</dbReference>
<dbReference type="Pfam" id="PF22098">
    <property type="entry name" value="DUF6942"/>
    <property type="match status" value="1"/>
</dbReference>
<proteinExistence type="predicted"/>
<dbReference type="OrthoDB" id="6077837at2"/>
<reference evidence="1 2" key="1">
    <citation type="submission" date="2015-11" db="EMBL/GenBank/DDBJ databases">
        <title>Genomic Taxonomy of the Vibrionaceae.</title>
        <authorList>
            <person name="Gomez-Gil B."/>
            <person name="Enciso-Ibarra J."/>
        </authorList>
    </citation>
    <scope>NUCLEOTIDE SEQUENCE [LARGE SCALE GENOMIC DNA]</scope>
    <source>
        <strain evidence="1 2">CAIM 912</strain>
    </source>
</reference>
<evidence type="ECO:0000313" key="2">
    <source>
        <dbReference type="Proteomes" id="UP000070529"/>
    </source>
</evidence>